<comment type="caution">
    <text evidence="2">The sequence shown here is derived from an EMBL/GenBank/DDBJ whole genome shotgun (WGS) entry which is preliminary data.</text>
</comment>
<dbReference type="EMBL" id="MNAD01001189">
    <property type="protein sequence ID" value="OJT07356.1"/>
    <property type="molecule type" value="Genomic_DNA"/>
</dbReference>
<dbReference type="OrthoDB" id="2590867at2759"/>
<feature type="compositionally biased region" description="Polar residues" evidence="1">
    <location>
        <begin position="1"/>
        <end position="15"/>
    </location>
</feature>
<dbReference type="STRING" id="154538.A0A1M2VIE2"/>
<organism evidence="2 3">
    <name type="scientific">Trametes pubescens</name>
    <name type="common">White-rot fungus</name>
    <dbReference type="NCBI Taxonomy" id="154538"/>
    <lineage>
        <taxon>Eukaryota</taxon>
        <taxon>Fungi</taxon>
        <taxon>Dikarya</taxon>
        <taxon>Basidiomycota</taxon>
        <taxon>Agaricomycotina</taxon>
        <taxon>Agaricomycetes</taxon>
        <taxon>Polyporales</taxon>
        <taxon>Polyporaceae</taxon>
        <taxon>Trametes</taxon>
    </lineage>
</organism>
<keyword evidence="3" id="KW-1185">Reference proteome</keyword>
<gene>
    <name evidence="2" type="ORF">TRAPUB_1792</name>
</gene>
<sequence>MSTGNSSSTNPSRGQSAGAGLGNTVKGAFQTFQGLGNAVRGNAMDFVDNATGTGGRHPETDVGRAQTEQGINRMETGHPTGTTATNPSATSTAAPPLPARHQATGVQTDESALDQQNFGATR</sequence>
<protein>
    <submittedName>
        <fullName evidence="2">Uncharacterized protein</fullName>
    </submittedName>
</protein>
<dbReference type="OMA" id="GINRMET"/>
<feature type="compositionally biased region" description="Low complexity" evidence="1">
    <location>
        <begin position="79"/>
        <end position="94"/>
    </location>
</feature>
<feature type="compositionally biased region" description="Polar residues" evidence="1">
    <location>
        <begin position="104"/>
        <end position="122"/>
    </location>
</feature>
<evidence type="ECO:0000256" key="1">
    <source>
        <dbReference type="SAM" id="MobiDB-lite"/>
    </source>
</evidence>
<evidence type="ECO:0000313" key="3">
    <source>
        <dbReference type="Proteomes" id="UP000184267"/>
    </source>
</evidence>
<dbReference type="AlphaFoldDB" id="A0A1M2VIE2"/>
<dbReference type="Proteomes" id="UP000184267">
    <property type="component" value="Unassembled WGS sequence"/>
</dbReference>
<evidence type="ECO:0000313" key="2">
    <source>
        <dbReference type="EMBL" id="OJT07356.1"/>
    </source>
</evidence>
<reference evidence="2 3" key="1">
    <citation type="submission" date="2016-10" db="EMBL/GenBank/DDBJ databases">
        <title>Genome sequence of the basidiomycete white-rot fungus Trametes pubescens.</title>
        <authorList>
            <person name="Makela M.R."/>
            <person name="Granchi Z."/>
            <person name="Peng M."/>
            <person name="De Vries R.P."/>
            <person name="Grigoriev I."/>
            <person name="Riley R."/>
            <person name="Hilden K."/>
        </authorList>
    </citation>
    <scope>NUCLEOTIDE SEQUENCE [LARGE SCALE GENOMIC DNA]</scope>
    <source>
        <strain evidence="2 3">FBCC735</strain>
    </source>
</reference>
<proteinExistence type="predicted"/>
<name>A0A1M2VIE2_TRAPU</name>
<feature type="region of interest" description="Disordered" evidence="1">
    <location>
        <begin position="1"/>
        <end position="23"/>
    </location>
</feature>
<accession>A0A1M2VIE2</accession>
<feature type="region of interest" description="Disordered" evidence="1">
    <location>
        <begin position="47"/>
        <end position="122"/>
    </location>
</feature>